<dbReference type="OrthoDB" id="623670at2759"/>
<dbReference type="EMBL" id="BABT02000071">
    <property type="protein sequence ID" value="GAA96036.1"/>
    <property type="molecule type" value="Genomic_DNA"/>
</dbReference>
<sequence>MLLIGAPILMATATPVAIHESILRRTPKALPIAMAEPVAQPLADLSLAHHHTAFAKRDAEPSRTLKKRHTQKKRMQKKRHAKKRSQITNKQTMLFERSACNDESDSSTTSNVSDLTNTSGKQVSQSASSSTSAAASTSTSTSSVSGTTYSGGEATYFYQGGNPGSCGNYAQDSDLVVAVQQTRMNSSLCGKKVLITNTATGATVTATVADTCPSCQGNPNSLDLSVGAFEALGSLSSGVLPISYVLES</sequence>
<feature type="region of interest" description="Disordered" evidence="2">
    <location>
        <begin position="53"/>
        <end position="147"/>
    </location>
</feature>
<keyword evidence="1" id="KW-0732">Signal</keyword>
<feature type="domain" description="RlpA-like protein double-psi beta-barrel" evidence="3">
    <location>
        <begin position="151"/>
        <end position="244"/>
    </location>
</feature>
<feature type="compositionally biased region" description="Polar residues" evidence="2">
    <location>
        <begin position="106"/>
        <end position="117"/>
    </location>
</feature>
<dbReference type="InterPro" id="IPR051477">
    <property type="entry name" value="Expansin_CellWall"/>
</dbReference>
<dbReference type="AlphaFoldDB" id="G7DZM6"/>
<reference evidence="4 5" key="2">
    <citation type="journal article" date="2012" name="Open Biol.">
        <title>Characteristics of nucleosomes and linker DNA regions on the genome of the basidiomycete Mixia osmundae revealed by mono- and dinucleosome mapping.</title>
        <authorList>
            <person name="Nishida H."/>
            <person name="Kondo S."/>
            <person name="Matsumoto T."/>
            <person name="Suzuki Y."/>
            <person name="Yoshikawa H."/>
            <person name="Taylor T.D."/>
            <person name="Sugiyama J."/>
        </authorList>
    </citation>
    <scope>NUCLEOTIDE SEQUENCE [LARGE SCALE GENOMIC DNA]</scope>
    <source>
        <strain evidence="5">CBS 9802 / IAM 14324 / JCM 22182 / KY 12970</strain>
    </source>
</reference>
<evidence type="ECO:0000313" key="4">
    <source>
        <dbReference type="EMBL" id="GAA96036.1"/>
    </source>
</evidence>
<proteinExistence type="predicted"/>
<dbReference type="InParanoid" id="G7DZM6"/>
<evidence type="ECO:0000256" key="1">
    <source>
        <dbReference type="ARBA" id="ARBA00022729"/>
    </source>
</evidence>
<dbReference type="PANTHER" id="PTHR31836:SF28">
    <property type="entry name" value="SRCR DOMAIN-CONTAINING PROTEIN-RELATED"/>
    <property type="match status" value="1"/>
</dbReference>
<evidence type="ECO:0000259" key="3">
    <source>
        <dbReference type="Pfam" id="PF03330"/>
    </source>
</evidence>
<feature type="compositionally biased region" description="Basic residues" evidence="2">
    <location>
        <begin position="64"/>
        <end position="85"/>
    </location>
</feature>
<dbReference type="STRING" id="764103.G7DZM6"/>
<dbReference type="InterPro" id="IPR009009">
    <property type="entry name" value="RlpA-like_DPBB"/>
</dbReference>
<evidence type="ECO:0000256" key="2">
    <source>
        <dbReference type="SAM" id="MobiDB-lite"/>
    </source>
</evidence>
<dbReference type="PANTHER" id="PTHR31836">
    <property type="match status" value="1"/>
</dbReference>
<feature type="compositionally biased region" description="Low complexity" evidence="2">
    <location>
        <begin position="118"/>
        <end position="147"/>
    </location>
</feature>
<keyword evidence="5" id="KW-1185">Reference proteome</keyword>
<gene>
    <name evidence="4" type="primary">Mo02696</name>
    <name evidence="4" type="ORF">E5Q_02696</name>
</gene>
<comment type="caution">
    <text evidence="4">The sequence shown here is derived from an EMBL/GenBank/DDBJ whole genome shotgun (WGS) entry which is preliminary data.</text>
</comment>
<dbReference type="Pfam" id="PF03330">
    <property type="entry name" value="DPBB_1"/>
    <property type="match status" value="1"/>
</dbReference>
<organism evidence="4 5">
    <name type="scientific">Mixia osmundae (strain CBS 9802 / IAM 14324 / JCM 22182 / KY 12970)</name>
    <dbReference type="NCBI Taxonomy" id="764103"/>
    <lineage>
        <taxon>Eukaryota</taxon>
        <taxon>Fungi</taxon>
        <taxon>Dikarya</taxon>
        <taxon>Basidiomycota</taxon>
        <taxon>Pucciniomycotina</taxon>
        <taxon>Mixiomycetes</taxon>
        <taxon>Mixiales</taxon>
        <taxon>Mixiaceae</taxon>
        <taxon>Mixia</taxon>
    </lineage>
</organism>
<evidence type="ECO:0000313" key="5">
    <source>
        <dbReference type="Proteomes" id="UP000009131"/>
    </source>
</evidence>
<dbReference type="HOGENOM" id="CLU_1120390_0_0_1"/>
<protein>
    <recommendedName>
        <fullName evidence="3">RlpA-like protein double-psi beta-barrel domain-containing protein</fullName>
    </recommendedName>
</protein>
<dbReference type="Proteomes" id="UP000009131">
    <property type="component" value="Unassembled WGS sequence"/>
</dbReference>
<reference evidence="4 5" key="1">
    <citation type="journal article" date="2011" name="J. Gen. Appl. Microbiol.">
        <title>Draft genome sequencing of the enigmatic basidiomycete Mixia osmundae.</title>
        <authorList>
            <person name="Nishida H."/>
            <person name="Nagatsuka Y."/>
            <person name="Sugiyama J."/>
        </authorList>
    </citation>
    <scope>NUCLEOTIDE SEQUENCE [LARGE SCALE GENOMIC DNA]</scope>
    <source>
        <strain evidence="5">CBS 9802 / IAM 14324 / JCM 22182 / KY 12970</strain>
    </source>
</reference>
<dbReference type="CDD" id="cd22191">
    <property type="entry name" value="DPBB_RlpA_EXP_N-like"/>
    <property type="match status" value="1"/>
</dbReference>
<dbReference type="Gene3D" id="2.40.40.10">
    <property type="entry name" value="RlpA-like domain"/>
    <property type="match status" value="1"/>
</dbReference>
<dbReference type="SUPFAM" id="SSF50685">
    <property type="entry name" value="Barwin-like endoglucanases"/>
    <property type="match status" value="1"/>
</dbReference>
<dbReference type="eggNOG" id="ENOG502S6X4">
    <property type="taxonomic scope" value="Eukaryota"/>
</dbReference>
<dbReference type="InterPro" id="IPR036908">
    <property type="entry name" value="RlpA-like_sf"/>
</dbReference>
<name>G7DZM6_MIXOS</name>
<accession>G7DZM6</accession>